<evidence type="ECO:0000256" key="6">
    <source>
        <dbReference type="ARBA" id="ARBA00022989"/>
    </source>
</evidence>
<dbReference type="PANTHER" id="PTHR45624">
    <property type="entry name" value="MITOCHONDRIAL BASIC AMINO ACIDS TRANSPORTER-RELATED"/>
    <property type="match status" value="1"/>
</dbReference>
<evidence type="ECO:0000256" key="11">
    <source>
        <dbReference type="SAM" id="MobiDB-lite"/>
    </source>
</evidence>
<dbReference type="SUPFAM" id="SSF103506">
    <property type="entry name" value="Mitochondrial carrier"/>
    <property type="match status" value="1"/>
</dbReference>
<dbReference type="eggNOG" id="KOG0762">
    <property type="taxonomic scope" value="Eukaryota"/>
</dbReference>
<sequence length="460" mass="49770">MLGTTADPLEPDPDPKPPPPSLPASTWRPLVTPSPCPHQQDDSPIQTTKPVAPSPSQPPAVQTLGFFPLTRRIPVAASDMRLFTVGRDGYPTVGWRLPRLARPTRSSTPDSTDSKAAASTLVAHAPASPNVLPVAVAAATAAATATMAASDTNTTIGAAPSHALPRPDPTRELGRDVVAGCAAGMAVTIVGHPLDTIKTRMQAQSAKRPLYTSSWACARATFQQEGLSGFFRGMGSPLAFCVFYTSVHYATYMQTRRALGIADRHQPAPWYLMLLASVATGVTTTFVRTPMDLLKTQAQTVILQQAGGARRHGAYESPFQCAAHILRHHSWSRFFLGMQATAMRQVVGATSWFLPYEYLKARMGSDSLSVFFCGGFSSWISWTLIYPIDIVKTRLQADALCPSRRRYETFRDCAERLVRAEGVRGLFRGLGPCLLRAFPANAAGILAFESVRRRFDAADA</sequence>
<dbReference type="FunCoup" id="A9V553">
    <property type="interactions" value="333"/>
</dbReference>
<dbReference type="GO" id="GO:0005739">
    <property type="term" value="C:mitochondrion"/>
    <property type="evidence" value="ECO:0000318"/>
    <property type="project" value="GO_Central"/>
</dbReference>
<keyword evidence="13" id="KW-1185">Reference proteome</keyword>
<protein>
    <recommendedName>
        <fullName evidence="14">Mitochondrial carrier protein</fullName>
    </recommendedName>
</protein>
<evidence type="ECO:0000313" key="13">
    <source>
        <dbReference type="Proteomes" id="UP000001357"/>
    </source>
</evidence>
<keyword evidence="4 9" id="KW-0812">Transmembrane</keyword>
<evidence type="ECO:0000256" key="2">
    <source>
        <dbReference type="ARBA" id="ARBA00006375"/>
    </source>
</evidence>
<dbReference type="Proteomes" id="UP000001357">
    <property type="component" value="Unassembled WGS sequence"/>
</dbReference>
<dbReference type="InterPro" id="IPR050567">
    <property type="entry name" value="Mitochondrial_Carrier"/>
</dbReference>
<evidence type="ECO:0000256" key="7">
    <source>
        <dbReference type="ARBA" id="ARBA00023128"/>
    </source>
</evidence>
<keyword evidence="8 9" id="KW-0472">Membrane</keyword>
<keyword evidence="5" id="KW-0677">Repeat</keyword>
<evidence type="ECO:0000256" key="9">
    <source>
        <dbReference type="PROSITE-ProRule" id="PRU00282"/>
    </source>
</evidence>
<feature type="repeat" description="Solcar" evidence="9">
    <location>
        <begin position="268"/>
        <end position="362"/>
    </location>
</feature>
<name>A9V553_MONBE</name>
<dbReference type="InParanoid" id="A9V553"/>
<feature type="repeat" description="Solcar" evidence="9">
    <location>
        <begin position="365"/>
        <end position="454"/>
    </location>
</feature>
<dbReference type="EMBL" id="CH991560">
    <property type="protein sequence ID" value="EDQ87319.1"/>
    <property type="molecule type" value="Genomic_DNA"/>
</dbReference>
<keyword evidence="3 10" id="KW-0813">Transport</keyword>
<dbReference type="AlphaFoldDB" id="A9V553"/>
<evidence type="ECO:0000256" key="8">
    <source>
        <dbReference type="ARBA" id="ARBA00023136"/>
    </source>
</evidence>
<dbReference type="KEGG" id="mbr:MONBRDRAFT_38007"/>
<dbReference type="GO" id="GO:0031966">
    <property type="term" value="C:mitochondrial membrane"/>
    <property type="evidence" value="ECO:0007669"/>
    <property type="project" value="UniProtKB-SubCell"/>
</dbReference>
<dbReference type="Pfam" id="PF00153">
    <property type="entry name" value="Mito_carr"/>
    <property type="match status" value="3"/>
</dbReference>
<organism evidence="12 13">
    <name type="scientific">Monosiga brevicollis</name>
    <name type="common">Choanoflagellate</name>
    <dbReference type="NCBI Taxonomy" id="81824"/>
    <lineage>
        <taxon>Eukaryota</taxon>
        <taxon>Choanoflagellata</taxon>
        <taxon>Craspedida</taxon>
        <taxon>Salpingoecidae</taxon>
        <taxon>Monosiga</taxon>
    </lineage>
</organism>
<evidence type="ECO:0008006" key="14">
    <source>
        <dbReference type="Google" id="ProtNLM"/>
    </source>
</evidence>
<dbReference type="InterPro" id="IPR023395">
    <property type="entry name" value="MCP_dom_sf"/>
</dbReference>
<dbReference type="InterPro" id="IPR018108">
    <property type="entry name" value="MCP_transmembrane"/>
</dbReference>
<keyword evidence="7" id="KW-0496">Mitochondrion</keyword>
<feature type="region of interest" description="Disordered" evidence="11">
    <location>
        <begin position="1"/>
        <end position="60"/>
    </location>
</feature>
<evidence type="ECO:0000256" key="3">
    <source>
        <dbReference type="ARBA" id="ARBA00022448"/>
    </source>
</evidence>
<reference evidence="12 13" key="1">
    <citation type="journal article" date="2008" name="Nature">
        <title>The genome of the choanoflagellate Monosiga brevicollis and the origin of metazoans.</title>
        <authorList>
            <consortium name="JGI Sequencing"/>
            <person name="King N."/>
            <person name="Westbrook M.J."/>
            <person name="Young S.L."/>
            <person name="Kuo A."/>
            <person name="Abedin M."/>
            <person name="Chapman J."/>
            <person name="Fairclough S."/>
            <person name="Hellsten U."/>
            <person name="Isogai Y."/>
            <person name="Letunic I."/>
            <person name="Marr M."/>
            <person name="Pincus D."/>
            <person name="Putnam N."/>
            <person name="Rokas A."/>
            <person name="Wright K.J."/>
            <person name="Zuzow R."/>
            <person name="Dirks W."/>
            <person name="Good M."/>
            <person name="Goodstein D."/>
            <person name="Lemons D."/>
            <person name="Li W."/>
            <person name="Lyons J.B."/>
            <person name="Morris A."/>
            <person name="Nichols S."/>
            <person name="Richter D.J."/>
            <person name="Salamov A."/>
            <person name="Bork P."/>
            <person name="Lim W.A."/>
            <person name="Manning G."/>
            <person name="Miller W.T."/>
            <person name="McGinnis W."/>
            <person name="Shapiro H."/>
            <person name="Tjian R."/>
            <person name="Grigoriev I.V."/>
            <person name="Rokhsar D."/>
        </authorList>
    </citation>
    <scope>NUCLEOTIDE SEQUENCE [LARGE SCALE GENOMIC DNA]</scope>
    <source>
        <strain evidence="13">MX1 / ATCC 50154</strain>
    </source>
</reference>
<accession>A9V553</accession>
<comment type="similarity">
    <text evidence="2 10">Belongs to the mitochondrial carrier (TC 2.A.29) family.</text>
</comment>
<gene>
    <name evidence="12" type="ORF">MONBRDRAFT_38007</name>
</gene>
<evidence type="ECO:0000256" key="1">
    <source>
        <dbReference type="ARBA" id="ARBA00004225"/>
    </source>
</evidence>
<evidence type="ECO:0000256" key="5">
    <source>
        <dbReference type="ARBA" id="ARBA00022737"/>
    </source>
</evidence>
<dbReference type="GO" id="GO:0022857">
    <property type="term" value="F:transmembrane transporter activity"/>
    <property type="evidence" value="ECO:0000318"/>
    <property type="project" value="GO_Central"/>
</dbReference>
<dbReference type="Gene3D" id="1.50.40.10">
    <property type="entry name" value="Mitochondrial carrier domain"/>
    <property type="match status" value="1"/>
</dbReference>
<dbReference type="PROSITE" id="PS50920">
    <property type="entry name" value="SOLCAR"/>
    <property type="match status" value="3"/>
</dbReference>
<evidence type="ECO:0000256" key="4">
    <source>
        <dbReference type="ARBA" id="ARBA00022692"/>
    </source>
</evidence>
<dbReference type="RefSeq" id="XP_001747932.1">
    <property type="nucleotide sequence ID" value="XM_001747880.1"/>
</dbReference>
<feature type="repeat" description="Solcar" evidence="9">
    <location>
        <begin position="171"/>
        <end position="258"/>
    </location>
</feature>
<dbReference type="PANTHER" id="PTHR45624:SF10">
    <property type="entry name" value="SLC (SOLUTE CARRIER) HOMOLOG"/>
    <property type="match status" value="1"/>
</dbReference>
<comment type="subcellular location">
    <subcellularLocation>
        <location evidence="1">Mitochondrion membrane</location>
        <topology evidence="1">Multi-pass membrane protein</topology>
    </subcellularLocation>
</comment>
<keyword evidence="6" id="KW-1133">Transmembrane helix</keyword>
<evidence type="ECO:0000313" key="12">
    <source>
        <dbReference type="EMBL" id="EDQ87319.1"/>
    </source>
</evidence>
<dbReference type="GeneID" id="5893163"/>
<proteinExistence type="inferred from homology"/>
<dbReference type="OMA" id="MANITQM"/>
<evidence type="ECO:0000256" key="10">
    <source>
        <dbReference type="RuleBase" id="RU000488"/>
    </source>
</evidence>